<dbReference type="Proteomes" id="UP000585614">
    <property type="component" value="Unassembled WGS sequence"/>
</dbReference>
<proteinExistence type="predicted"/>
<sequence length="160" mass="18199">MGRPHQPCKRAIWQLPMVLEIPQAILLVHHFFTVSSSQKSLYLPLQSVQTSTKRGVTLEKLPVNWGGGHRAASDFQRKCTSRGKKDVVLSHLASEDCVCSALSSCSTCFKKHYSNIYEEQPLHRLLSHCSFKHPFQKAAFHRDQPENLPRRPFLTTHAPL</sequence>
<organism evidence="1 2">
    <name type="scientific">Rhinolophus ferrumequinum</name>
    <name type="common">Greater horseshoe bat</name>
    <dbReference type="NCBI Taxonomy" id="59479"/>
    <lineage>
        <taxon>Eukaryota</taxon>
        <taxon>Metazoa</taxon>
        <taxon>Chordata</taxon>
        <taxon>Craniata</taxon>
        <taxon>Vertebrata</taxon>
        <taxon>Euteleostomi</taxon>
        <taxon>Mammalia</taxon>
        <taxon>Eutheria</taxon>
        <taxon>Laurasiatheria</taxon>
        <taxon>Chiroptera</taxon>
        <taxon>Yinpterochiroptera</taxon>
        <taxon>Rhinolophoidea</taxon>
        <taxon>Rhinolophidae</taxon>
        <taxon>Rhinolophinae</taxon>
        <taxon>Rhinolophus</taxon>
    </lineage>
</organism>
<reference evidence="1 2" key="1">
    <citation type="journal article" date="2020" name="Nature">
        <title>Six reference-quality genomes reveal evolution of bat adaptations.</title>
        <authorList>
            <person name="Jebb D."/>
            <person name="Huang Z."/>
            <person name="Pippel M."/>
            <person name="Hughes G.M."/>
            <person name="Lavrichenko K."/>
            <person name="Devanna P."/>
            <person name="Winkler S."/>
            <person name="Jermiin L.S."/>
            <person name="Skirmuntt E.C."/>
            <person name="Katzourakis A."/>
            <person name="Burkitt-Gray L."/>
            <person name="Ray D.A."/>
            <person name="Sullivan K.A.M."/>
            <person name="Roscito J.G."/>
            <person name="Kirilenko B.M."/>
            <person name="Davalos L.M."/>
            <person name="Corthals A.P."/>
            <person name="Power M.L."/>
            <person name="Jones G."/>
            <person name="Ransome R.D."/>
            <person name="Dechmann D.K.N."/>
            <person name="Locatelli A.G."/>
            <person name="Puechmaille S.J."/>
            <person name="Fedrigo O."/>
            <person name="Jarvis E.D."/>
            <person name="Hiller M."/>
            <person name="Vernes S.C."/>
            <person name="Myers E.W."/>
            <person name="Teeling E.C."/>
        </authorList>
    </citation>
    <scope>NUCLEOTIDE SEQUENCE [LARGE SCALE GENOMIC DNA]</scope>
    <source>
        <strain evidence="1">MRhiFer1</strain>
        <tissue evidence="1">Lung</tissue>
    </source>
</reference>
<comment type="caution">
    <text evidence="1">The sequence shown here is derived from an EMBL/GenBank/DDBJ whole genome shotgun (WGS) entry which is preliminary data.</text>
</comment>
<evidence type="ECO:0000313" key="1">
    <source>
        <dbReference type="EMBL" id="KAF6321333.1"/>
    </source>
</evidence>
<dbReference type="AlphaFoldDB" id="A0A7J7V870"/>
<evidence type="ECO:0000313" key="2">
    <source>
        <dbReference type="Proteomes" id="UP000585614"/>
    </source>
</evidence>
<accession>A0A7J7V870</accession>
<dbReference type="EMBL" id="JACAGC010000014">
    <property type="protein sequence ID" value="KAF6321333.1"/>
    <property type="molecule type" value="Genomic_DNA"/>
</dbReference>
<protein>
    <submittedName>
        <fullName evidence="1">Uncharacterized protein</fullName>
    </submittedName>
</protein>
<gene>
    <name evidence="1" type="ORF">mRhiFer1_008448</name>
</gene>
<name>A0A7J7V870_RHIFE</name>